<evidence type="ECO:0000313" key="1">
    <source>
        <dbReference type="EMBL" id="CAL4062215.1"/>
    </source>
</evidence>
<name>A0AAV2PMY9_MEGNR</name>
<proteinExistence type="predicted"/>
<comment type="caution">
    <text evidence="1">The sequence shown here is derived from an EMBL/GenBank/DDBJ whole genome shotgun (WGS) entry which is preliminary data.</text>
</comment>
<keyword evidence="2" id="KW-1185">Reference proteome</keyword>
<accession>A0AAV2PMY9</accession>
<gene>
    <name evidence="1" type="ORF">MNOR_LOCUS2514</name>
</gene>
<dbReference type="EMBL" id="CAXKWB010000779">
    <property type="protein sequence ID" value="CAL4062215.1"/>
    <property type="molecule type" value="Genomic_DNA"/>
</dbReference>
<dbReference type="Proteomes" id="UP001497623">
    <property type="component" value="Unassembled WGS sequence"/>
</dbReference>
<evidence type="ECO:0000313" key="2">
    <source>
        <dbReference type="Proteomes" id="UP001497623"/>
    </source>
</evidence>
<protein>
    <submittedName>
        <fullName evidence="1">Uncharacterized protein</fullName>
    </submittedName>
</protein>
<sequence length="209" mass="22939">MAAANSTPPLTLCGLEEGNITFKSDMRKGAGESKFLGVWIKGGRVFKLRQVKFGDKKKIKTRVEHWNLTNRAINSGVHTPTMVLEPQGVLDPKEGEQRLTWYDENGKSYKVLAEVTNELSAKNGMFFHLAKGHVTPLAKLVNTCDKAMRNIVLEAVDNAIKFNLSDPQGFFSPDGVGGGVEGPIAFIDIHQSTTPDGKLTTLRNEINTN</sequence>
<reference evidence="1 2" key="1">
    <citation type="submission" date="2024-05" db="EMBL/GenBank/DDBJ databases">
        <authorList>
            <person name="Wallberg A."/>
        </authorList>
    </citation>
    <scope>NUCLEOTIDE SEQUENCE [LARGE SCALE GENOMIC DNA]</scope>
</reference>
<dbReference type="AlphaFoldDB" id="A0AAV2PMY9"/>
<organism evidence="1 2">
    <name type="scientific">Meganyctiphanes norvegica</name>
    <name type="common">Northern krill</name>
    <name type="synonym">Thysanopoda norvegica</name>
    <dbReference type="NCBI Taxonomy" id="48144"/>
    <lineage>
        <taxon>Eukaryota</taxon>
        <taxon>Metazoa</taxon>
        <taxon>Ecdysozoa</taxon>
        <taxon>Arthropoda</taxon>
        <taxon>Crustacea</taxon>
        <taxon>Multicrustacea</taxon>
        <taxon>Malacostraca</taxon>
        <taxon>Eumalacostraca</taxon>
        <taxon>Eucarida</taxon>
        <taxon>Euphausiacea</taxon>
        <taxon>Euphausiidae</taxon>
        <taxon>Meganyctiphanes</taxon>
    </lineage>
</organism>